<evidence type="ECO:0000313" key="18">
    <source>
        <dbReference type="Proteomes" id="UP000467240"/>
    </source>
</evidence>
<dbReference type="RefSeq" id="WP_158039473.1">
    <property type="nucleotide sequence ID" value="NZ_JACCFV010000001.1"/>
</dbReference>
<comment type="similarity">
    <text evidence="4">Belongs to the class-V pyridoxal-phosphate-dependent aminotransferase family. SerC subfamily.</text>
</comment>
<evidence type="ECO:0000256" key="5">
    <source>
        <dbReference type="ARBA" id="ARBA00013030"/>
    </source>
</evidence>
<dbReference type="InterPro" id="IPR006272">
    <property type="entry name" value="Pser_aminoTfrase_mycobac"/>
</dbReference>
<keyword evidence="9 17" id="KW-0808">Transferase</keyword>
<dbReference type="GO" id="GO:0019265">
    <property type="term" value="P:glycine biosynthetic process, by transamination of glyoxylate"/>
    <property type="evidence" value="ECO:0007669"/>
    <property type="project" value="TreeGrafter"/>
</dbReference>
<comment type="catalytic activity">
    <reaction evidence="15">
        <text>O-phospho-L-serine + 2-oxoglutarate = 3-phosphooxypyruvate + L-glutamate</text>
        <dbReference type="Rhea" id="RHEA:14329"/>
        <dbReference type="ChEBI" id="CHEBI:16810"/>
        <dbReference type="ChEBI" id="CHEBI:18110"/>
        <dbReference type="ChEBI" id="CHEBI:29985"/>
        <dbReference type="ChEBI" id="CHEBI:57524"/>
        <dbReference type="EC" id="2.6.1.52"/>
    </reaction>
</comment>
<comment type="catalytic activity">
    <reaction evidence="14">
        <text>4-(phosphooxy)-L-threonine + 2-oxoglutarate = (R)-3-hydroxy-2-oxo-4-phosphooxybutanoate + L-glutamate</text>
        <dbReference type="Rhea" id="RHEA:16573"/>
        <dbReference type="ChEBI" id="CHEBI:16810"/>
        <dbReference type="ChEBI" id="CHEBI:29985"/>
        <dbReference type="ChEBI" id="CHEBI:58452"/>
        <dbReference type="ChEBI" id="CHEBI:58538"/>
        <dbReference type="EC" id="2.6.1.52"/>
    </reaction>
</comment>
<dbReference type="EC" id="2.6.1.52" evidence="5"/>
<evidence type="ECO:0000313" key="17">
    <source>
        <dbReference type="EMBL" id="KAB1660373.1"/>
    </source>
</evidence>
<evidence type="ECO:0000259" key="16">
    <source>
        <dbReference type="Pfam" id="PF00266"/>
    </source>
</evidence>
<keyword evidence="10" id="KW-0663">Pyridoxal phosphate</keyword>
<dbReference type="EMBL" id="WBJZ01000003">
    <property type="protein sequence ID" value="KAB1660373.1"/>
    <property type="molecule type" value="Genomic_DNA"/>
</dbReference>
<accession>A0A7J5C2U1</accession>
<dbReference type="GO" id="GO:0006564">
    <property type="term" value="P:L-serine biosynthetic process"/>
    <property type="evidence" value="ECO:0007669"/>
    <property type="project" value="UniProtKB-KW"/>
</dbReference>
<dbReference type="NCBIfam" id="TIGR01366">
    <property type="entry name" value="serC_3"/>
    <property type="match status" value="1"/>
</dbReference>
<reference evidence="17 18" key="1">
    <citation type="submission" date="2019-09" db="EMBL/GenBank/DDBJ databases">
        <title>Phylogeny of genus Pseudoclavibacter and closely related genus.</title>
        <authorList>
            <person name="Li Y."/>
        </authorList>
    </citation>
    <scope>NUCLEOTIDE SEQUENCE [LARGE SCALE GENOMIC DNA]</scope>
    <source>
        <strain evidence="17 18">DSM 23821</strain>
    </source>
</reference>
<comment type="caution">
    <text evidence="17">The sequence shown here is derived from an EMBL/GenBank/DDBJ whole genome shotgun (WGS) entry which is preliminary data.</text>
</comment>
<evidence type="ECO:0000256" key="15">
    <source>
        <dbReference type="ARBA" id="ARBA00049007"/>
    </source>
</evidence>
<dbReference type="PIRSF" id="PIRSF000525">
    <property type="entry name" value="SerC"/>
    <property type="match status" value="1"/>
</dbReference>
<evidence type="ECO:0000256" key="14">
    <source>
        <dbReference type="ARBA" id="ARBA00047630"/>
    </source>
</evidence>
<name>A0A7J5C2U1_9MICO</name>
<organism evidence="17 18">
    <name type="scientific">Pseudoclavibacter chungangensis</name>
    <dbReference type="NCBI Taxonomy" id="587635"/>
    <lineage>
        <taxon>Bacteria</taxon>
        <taxon>Bacillati</taxon>
        <taxon>Actinomycetota</taxon>
        <taxon>Actinomycetes</taxon>
        <taxon>Micrococcales</taxon>
        <taxon>Microbacteriaceae</taxon>
        <taxon>Pseudoclavibacter</taxon>
    </lineage>
</organism>
<evidence type="ECO:0000256" key="13">
    <source>
        <dbReference type="ARBA" id="ARBA00031421"/>
    </source>
</evidence>
<dbReference type="AlphaFoldDB" id="A0A7J5C2U1"/>
<keyword evidence="7 17" id="KW-0032">Aminotransferase</keyword>
<dbReference type="OrthoDB" id="975012at2"/>
<comment type="pathway">
    <text evidence="3">Amino-acid biosynthesis; L-serine biosynthesis; L-serine from 3-phospho-D-glycerate: step 2/3.</text>
</comment>
<dbReference type="Gene3D" id="3.40.640.10">
    <property type="entry name" value="Type I PLP-dependent aspartate aminotransferase-like (Major domain)"/>
    <property type="match status" value="1"/>
</dbReference>
<evidence type="ECO:0000256" key="10">
    <source>
        <dbReference type="ARBA" id="ARBA00022898"/>
    </source>
</evidence>
<dbReference type="SUPFAM" id="SSF53383">
    <property type="entry name" value="PLP-dependent transferases"/>
    <property type="match status" value="1"/>
</dbReference>
<dbReference type="InterPro" id="IPR000192">
    <property type="entry name" value="Aminotrans_V_dom"/>
</dbReference>
<dbReference type="GO" id="GO:0008615">
    <property type="term" value="P:pyridoxine biosynthetic process"/>
    <property type="evidence" value="ECO:0007669"/>
    <property type="project" value="UniProtKB-KW"/>
</dbReference>
<evidence type="ECO:0000256" key="9">
    <source>
        <dbReference type="ARBA" id="ARBA00022679"/>
    </source>
</evidence>
<keyword evidence="8" id="KW-0028">Amino-acid biosynthesis</keyword>
<evidence type="ECO:0000256" key="12">
    <source>
        <dbReference type="ARBA" id="ARBA00023299"/>
    </source>
</evidence>
<dbReference type="GO" id="GO:0004760">
    <property type="term" value="F:L-serine-pyruvate transaminase activity"/>
    <property type="evidence" value="ECO:0007669"/>
    <property type="project" value="TreeGrafter"/>
</dbReference>
<dbReference type="PANTHER" id="PTHR21152">
    <property type="entry name" value="AMINOTRANSFERASE CLASS V"/>
    <property type="match status" value="1"/>
</dbReference>
<feature type="domain" description="Aminotransferase class V" evidence="16">
    <location>
        <begin position="37"/>
        <end position="329"/>
    </location>
</feature>
<keyword evidence="18" id="KW-1185">Reference proteome</keyword>
<dbReference type="InterPro" id="IPR015421">
    <property type="entry name" value="PyrdxlP-dep_Trfase_major"/>
</dbReference>
<proteinExistence type="inferred from homology"/>
<comment type="function">
    <text evidence="2">Catalyzes the reversible conversion of 3-phosphohydroxypyruvate to phosphoserine and of 3-hydroxy-2-oxo-4-phosphonooxybutanoate to phosphohydroxythreonine.</text>
</comment>
<evidence type="ECO:0000256" key="6">
    <source>
        <dbReference type="ARBA" id="ARBA00022490"/>
    </source>
</evidence>
<evidence type="ECO:0000256" key="11">
    <source>
        <dbReference type="ARBA" id="ARBA00023096"/>
    </source>
</evidence>
<dbReference type="GO" id="GO:0004648">
    <property type="term" value="F:O-phospho-L-serine:2-oxoglutarate aminotransferase activity"/>
    <property type="evidence" value="ECO:0007669"/>
    <property type="project" value="UniProtKB-EC"/>
</dbReference>
<dbReference type="Proteomes" id="UP000467240">
    <property type="component" value="Unassembled WGS sequence"/>
</dbReference>
<keyword evidence="11" id="KW-0664">Pyridoxine biosynthesis</keyword>
<evidence type="ECO:0000256" key="7">
    <source>
        <dbReference type="ARBA" id="ARBA00022576"/>
    </source>
</evidence>
<dbReference type="InterPro" id="IPR015424">
    <property type="entry name" value="PyrdxlP-dep_Trfase"/>
</dbReference>
<evidence type="ECO:0000256" key="2">
    <source>
        <dbReference type="ARBA" id="ARBA00003483"/>
    </source>
</evidence>
<dbReference type="InterPro" id="IPR015422">
    <property type="entry name" value="PyrdxlP-dep_Trfase_small"/>
</dbReference>
<gene>
    <name evidence="17" type="ORF">F8O01_03360</name>
</gene>
<dbReference type="GO" id="GO:0008453">
    <property type="term" value="F:alanine-glyoxylate transaminase activity"/>
    <property type="evidence" value="ECO:0007669"/>
    <property type="project" value="TreeGrafter"/>
</dbReference>
<keyword evidence="6" id="KW-0963">Cytoplasm</keyword>
<evidence type="ECO:0000256" key="3">
    <source>
        <dbReference type="ARBA" id="ARBA00005099"/>
    </source>
</evidence>
<dbReference type="Pfam" id="PF00266">
    <property type="entry name" value="Aminotran_5"/>
    <property type="match status" value="1"/>
</dbReference>
<evidence type="ECO:0000256" key="1">
    <source>
        <dbReference type="ARBA" id="ARBA00001933"/>
    </source>
</evidence>
<keyword evidence="12" id="KW-0718">Serine biosynthesis</keyword>
<dbReference type="Gene3D" id="3.90.1150.10">
    <property type="entry name" value="Aspartate Aminotransferase, domain 1"/>
    <property type="match status" value="1"/>
</dbReference>
<protein>
    <recommendedName>
        <fullName evidence="5">phosphoserine transaminase</fullName>
        <ecNumber evidence="5">2.6.1.52</ecNumber>
    </recommendedName>
    <alternativeName>
        <fullName evidence="13">Phosphohydroxythreonine aminotransferase</fullName>
    </alternativeName>
</protein>
<dbReference type="UniPathway" id="UPA00135">
    <property type="reaction ID" value="UER00197"/>
</dbReference>
<evidence type="ECO:0000256" key="8">
    <source>
        <dbReference type="ARBA" id="ARBA00022605"/>
    </source>
</evidence>
<dbReference type="InterPro" id="IPR022278">
    <property type="entry name" value="Pser_aminoTfrase"/>
</dbReference>
<comment type="cofactor">
    <cofactor evidence="1">
        <name>pyridoxal 5'-phosphate</name>
        <dbReference type="ChEBI" id="CHEBI:597326"/>
    </cofactor>
</comment>
<evidence type="ECO:0000256" key="4">
    <source>
        <dbReference type="ARBA" id="ARBA00006904"/>
    </source>
</evidence>
<dbReference type="PANTHER" id="PTHR21152:SF40">
    <property type="entry name" value="ALANINE--GLYOXYLATE AMINOTRANSFERASE"/>
    <property type="match status" value="1"/>
</dbReference>
<sequence length="371" mass="39967">MPEIRIPAELLPLDGRFGCGPSLVRPAQVDHLVAHSVNVLGTSHRQPPVKEMVGRIRSGIASLFRAPDGYEVVLANGGATAFWDAAAYGLVERRAQNAVFGEFGSKFASAVTTPWLEAPDVREAPAGSIAVPEPVEGVDVYAWPHNETSTGAMAPIGRVAGDPGALTVVDATSAAGGVDVDIAQTDAYYFAPQKNFGSDGGLWLALLSPAAIERIERLDASGRYIPETLRLRHAVENSRKNQTLNTPALSPLLLLEAQIEWLNEHGGLAWAAERTARSSSTIYRWADERDFATPFVGDPAWRSQVVATIDLVEGVDAAAVARTLRENGIVDTEPYRKLGRNQLRIATFVSIDPDDVSRLTRAIDFVVERLG</sequence>